<feature type="compositionally biased region" description="Low complexity" evidence="2">
    <location>
        <begin position="434"/>
        <end position="448"/>
    </location>
</feature>
<dbReference type="OrthoDB" id="267769at2759"/>
<feature type="region of interest" description="Disordered" evidence="2">
    <location>
        <begin position="1190"/>
        <end position="1225"/>
    </location>
</feature>
<protein>
    <submittedName>
        <fullName evidence="3">Uncharacterized protein</fullName>
    </submittedName>
</protein>
<feature type="region of interest" description="Disordered" evidence="2">
    <location>
        <begin position="400"/>
        <end position="498"/>
    </location>
</feature>
<dbReference type="VEuPathDB" id="TriTrypDB:LpyrH10_09_2530"/>
<dbReference type="EMBL" id="LGTL01000009">
    <property type="protein sequence ID" value="KPA80168.1"/>
    <property type="molecule type" value="Genomic_DNA"/>
</dbReference>
<feature type="compositionally biased region" description="Polar residues" evidence="2">
    <location>
        <begin position="949"/>
        <end position="960"/>
    </location>
</feature>
<feature type="coiled-coil region" evidence="1">
    <location>
        <begin position="1093"/>
        <end position="1148"/>
    </location>
</feature>
<feature type="compositionally biased region" description="Low complexity" evidence="2">
    <location>
        <begin position="1192"/>
        <end position="1209"/>
    </location>
</feature>
<feature type="compositionally biased region" description="Basic and acidic residues" evidence="2">
    <location>
        <begin position="457"/>
        <end position="480"/>
    </location>
</feature>
<feature type="compositionally biased region" description="Polar residues" evidence="2">
    <location>
        <begin position="717"/>
        <end position="726"/>
    </location>
</feature>
<feature type="compositionally biased region" description="Basic and acidic residues" evidence="2">
    <location>
        <begin position="912"/>
        <end position="925"/>
    </location>
</feature>
<feature type="region of interest" description="Disordered" evidence="2">
    <location>
        <begin position="575"/>
        <end position="631"/>
    </location>
</feature>
<comment type="caution">
    <text evidence="3">The sequence shown here is derived from an EMBL/GenBank/DDBJ whole genome shotgun (WGS) entry which is preliminary data.</text>
</comment>
<feature type="region of interest" description="Disordered" evidence="2">
    <location>
        <begin position="865"/>
        <end position="1032"/>
    </location>
</feature>
<evidence type="ECO:0000313" key="3">
    <source>
        <dbReference type="EMBL" id="KPA80168.1"/>
    </source>
</evidence>
<evidence type="ECO:0000256" key="2">
    <source>
        <dbReference type="SAM" id="MobiDB-lite"/>
    </source>
</evidence>
<organism evidence="3 4">
    <name type="scientific">Leptomonas pyrrhocoris</name>
    <name type="common">Firebug parasite</name>
    <dbReference type="NCBI Taxonomy" id="157538"/>
    <lineage>
        <taxon>Eukaryota</taxon>
        <taxon>Discoba</taxon>
        <taxon>Euglenozoa</taxon>
        <taxon>Kinetoplastea</taxon>
        <taxon>Metakinetoplastina</taxon>
        <taxon>Trypanosomatida</taxon>
        <taxon>Trypanosomatidae</taxon>
        <taxon>Leishmaniinae</taxon>
        <taxon>Leptomonas</taxon>
    </lineage>
</organism>
<feature type="region of interest" description="Disordered" evidence="2">
    <location>
        <begin position="143"/>
        <end position="216"/>
    </location>
</feature>
<dbReference type="OMA" id="PPRMLCP"/>
<keyword evidence="4" id="KW-1185">Reference proteome</keyword>
<feature type="region of interest" description="Disordered" evidence="2">
    <location>
        <begin position="277"/>
        <end position="296"/>
    </location>
</feature>
<feature type="compositionally biased region" description="Polar residues" evidence="2">
    <location>
        <begin position="1007"/>
        <end position="1028"/>
    </location>
</feature>
<feature type="compositionally biased region" description="Basic and acidic residues" evidence="2">
    <location>
        <begin position="936"/>
        <end position="947"/>
    </location>
</feature>
<feature type="compositionally biased region" description="Pro residues" evidence="2">
    <location>
        <begin position="735"/>
        <end position="744"/>
    </location>
</feature>
<feature type="region of interest" description="Disordered" evidence="2">
    <location>
        <begin position="1"/>
        <end position="36"/>
    </location>
</feature>
<feature type="compositionally biased region" description="Polar residues" evidence="2">
    <location>
        <begin position="283"/>
        <end position="296"/>
    </location>
</feature>
<proteinExistence type="predicted"/>
<name>A0A0N0DVD2_LEPPY</name>
<sequence length="1371" mass="144422">MSGSLLHRAPSHQPPPPPASKSRSRGSCHDDGVPNLHLSAAHYSAGDVVEVEVTHYDPPRESVLSTHRPLASTTAPFSSTSYAAYRPSNVQRSRLEADEEPLQDSMSFSEATASLEGNGLWHAHPQEDLRDSVESSVVFDGRDNDVDEVNNADVTSTSFCEPTSEDVNYDGPVSSAGQSSMLYEDRDDEGGDGGNGSRSLQRCPYDRTAAPRDIPSPLHVAAHCPLRLEGQPERTSRKLEYSASVVLTSLSEASARGVKGRTMKSSNALCPPAFDGDEGVEENASSPQLRHGVTTNGVSTRHDAAADVWSHPRRMASLIAPLSAEDEEDASESHTQGVICGIAKANAKSNSRSSSSSDGVAAQLGTEKPRNASADVTPRSELHRADAEMESAMKEMAARLRSHDVSGRHTIIDGDGGRGADERISGAVRSKENSPSTPRSSSTASSSPRRFHGPPQHKLDRPLLSETPDEPHLKHERGVAADDLIDDPADTKSGGGDAADLVQSVRDVSVGSVADGVLFRHRTAIESPNVSEGAAEGDATPSAYTFFSSQLPPAVDRRAEIHKLAKIMRAAEVPTVATSPGLQPPPPRRGTLLTSPLTAPPPPPPTASRDDSSPLEEAAATAATTPVLYPPPITSTFAVQQATSPFSSQQRVLPGVLLAGAAASTAVTGMHVNHGISSTNTAVTEATTSVGEEAAIPLPAGQTTSSAEETAELHLSSAVSLTTPPSHRQRRPPRMLCPPTPSPSQPRADDDAEALPPRHNDDPVGCGEQHDGLDAAQVDASPQRCSNEAVEADVMPVVVPHSACAVITLAGLIPPFTRNSNHSACPPDTRRARSSSASVSAGVDAATVEDGGDFTASVLAVSKDEEKNEFHAPSVSGDGSSASAHAAENGVPVPPSPKDQRRPSSSSQRRSPVGERAEEIEEKTVRGVPAPATEHYSPDTEAQRGDTKPSGTNTMASPNVHSAAAVVEGDSLSRLASQENEVGESISGKASPPVLSTSQPARHRQQSKSIVSYTSSPLPMRPTSTSDASNEDDDEAHLAYDVIDGVHDAAPAAALNGNGSSWKGTAFSVDLFAEGDGDEVDEDDEQTSMEEMLQRAEGKNAVLRLELAAATNRATATEDALRMRDEECVELHALVDQLQAELAALREAAVSSASSSPSAAVDAAPNSTRADAEVQATAEYEKRQSCATLVSPADDQPTTPITTAPATAQEIRAGDTGDAVRNSSDERQRRYDTVVLELAEVKGLMAEQLAVLDRLGLYPPFTEDVVAAAQRRLRHVKVVNTPMKVEETVTTTKTETPDGGDPPLGVVPQTKVRVGDKNTVLSLLAQRKQQQQQYQQGTSGQRGLKPPVVMAKLRADNTRTVANAKENLLSS</sequence>
<reference evidence="3 4" key="1">
    <citation type="submission" date="2015-07" db="EMBL/GenBank/DDBJ databases">
        <title>High-quality genome of monoxenous trypanosomatid Leptomonas pyrrhocoris.</title>
        <authorList>
            <person name="Flegontov P."/>
            <person name="Butenko A."/>
            <person name="Firsov S."/>
            <person name="Vlcek C."/>
            <person name="Logacheva M.D."/>
            <person name="Field M."/>
            <person name="Filatov D."/>
            <person name="Flegontova O."/>
            <person name="Gerasimov E."/>
            <person name="Jackson A.P."/>
            <person name="Kelly S."/>
            <person name="Opperdoes F."/>
            <person name="O'Reilly A."/>
            <person name="Votypka J."/>
            <person name="Yurchenko V."/>
            <person name="Lukes J."/>
        </authorList>
    </citation>
    <scope>NUCLEOTIDE SEQUENCE [LARGE SCALE GENOMIC DNA]</scope>
    <source>
        <strain evidence="3">H10</strain>
    </source>
</reference>
<dbReference type="GeneID" id="26905443"/>
<feature type="compositionally biased region" description="Low complexity" evidence="2">
    <location>
        <begin position="346"/>
        <end position="357"/>
    </location>
</feature>
<feature type="compositionally biased region" description="Basic and acidic residues" evidence="2">
    <location>
        <begin position="400"/>
        <end position="432"/>
    </location>
</feature>
<evidence type="ECO:0000313" key="4">
    <source>
        <dbReference type="Proteomes" id="UP000037923"/>
    </source>
</evidence>
<feature type="compositionally biased region" description="Basic and acidic residues" evidence="2">
    <location>
        <begin position="756"/>
        <end position="771"/>
    </location>
</feature>
<feature type="region of interest" description="Disordered" evidence="2">
    <location>
        <begin position="346"/>
        <end position="382"/>
    </location>
</feature>
<gene>
    <name evidence="3" type="ORF">ABB37_05153</name>
</gene>
<dbReference type="Proteomes" id="UP000037923">
    <property type="component" value="Unassembled WGS sequence"/>
</dbReference>
<feature type="region of interest" description="Disordered" evidence="2">
    <location>
        <begin position="817"/>
        <end position="838"/>
    </location>
</feature>
<evidence type="ECO:0000256" key="1">
    <source>
        <dbReference type="SAM" id="Coils"/>
    </source>
</evidence>
<feature type="region of interest" description="Disordered" evidence="2">
    <location>
        <begin position="700"/>
        <end position="771"/>
    </location>
</feature>
<keyword evidence="1" id="KW-0175">Coiled coil</keyword>
<accession>A0A0N0DVD2</accession>
<dbReference type="RefSeq" id="XP_015658607.1">
    <property type="nucleotide sequence ID" value="XM_015803091.1"/>
</dbReference>
<feature type="compositionally biased region" description="Low complexity" evidence="2">
    <location>
        <begin position="872"/>
        <end position="887"/>
    </location>
</feature>